<dbReference type="EMBL" id="JADQTO010000033">
    <property type="protein sequence ID" value="MBG0568011.1"/>
    <property type="molecule type" value="Genomic_DNA"/>
</dbReference>
<evidence type="ECO:0000313" key="2">
    <source>
        <dbReference type="Proteomes" id="UP000598146"/>
    </source>
</evidence>
<dbReference type="SUPFAM" id="SSF56091">
    <property type="entry name" value="DNA ligase/mRNA capping enzyme, catalytic domain"/>
    <property type="match status" value="1"/>
</dbReference>
<sequence>MGMPEVGTGGRSEFEYDGVRAVSYVERGRVRVLSRNGKDVTATYFGALAGQ</sequence>
<dbReference type="Gene3D" id="3.30.470.30">
    <property type="entry name" value="DNA ligase/mRNA capping enzyme"/>
    <property type="match status" value="1"/>
</dbReference>
<proteinExistence type="predicted"/>
<gene>
    <name evidence="1" type="ORF">I4J89_41915</name>
</gene>
<accession>A0A931CJ12</accession>
<dbReference type="AlphaFoldDB" id="A0A931CJ12"/>
<organism evidence="1 2">
    <name type="scientific">Actinoplanes aureus</name>
    <dbReference type="NCBI Taxonomy" id="2792083"/>
    <lineage>
        <taxon>Bacteria</taxon>
        <taxon>Bacillati</taxon>
        <taxon>Actinomycetota</taxon>
        <taxon>Actinomycetes</taxon>
        <taxon>Micromonosporales</taxon>
        <taxon>Micromonosporaceae</taxon>
        <taxon>Actinoplanes</taxon>
    </lineage>
</organism>
<dbReference type="Proteomes" id="UP000598146">
    <property type="component" value="Unassembled WGS sequence"/>
</dbReference>
<dbReference type="RefSeq" id="WP_196419786.1">
    <property type="nucleotide sequence ID" value="NZ_JADQTO010000033.1"/>
</dbReference>
<evidence type="ECO:0000313" key="1">
    <source>
        <dbReference type="EMBL" id="MBG0568011.1"/>
    </source>
</evidence>
<keyword evidence="2" id="KW-1185">Reference proteome</keyword>
<comment type="caution">
    <text evidence="1">The sequence shown here is derived from an EMBL/GenBank/DDBJ whole genome shotgun (WGS) entry which is preliminary data.</text>
</comment>
<reference evidence="1" key="1">
    <citation type="submission" date="2020-11" db="EMBL/GenBank/DDBJ databases">
        <title>Isolation and identification of active actinomycetes.</title>
        <authorList>
            <person name="Sun X."/>
        </authorList>
    </citation>
    <scope>NUCLEOTIDE SEQUENCE</scope>
    <source>
        <strain evidence="1">NEAU-A11</strain>
    </source>
</reference>
<protein>
    <submittedName>
        <fullName evidence="1">Uncharacterized protein</fullName>
    </submittedName>
</protein>
<name>A0A931CJ12_9ACTN</name>